<protein>
    <submittedName>
        <fullName evidence="2">Uncharacterized protein</fullName>
    </submittedName>
</protein>
<feature type="transmembrane region" description="Helical" evidence="1">
    <location>
        <begin position="63"/>
        <end position="81"/>
    </location>
</feature>
<dbReference type="AlphaFoldDB" id="A0A316FMP6"/>
<comment type="caution">
    <text evidence="2">The sequence shown here is derived from an EMBL/GenBank/DDBJ whole genome shotgun (WGS) entry which is preliminary data.</text>
</comment>
<evidence type="ECO:0000313" key="3">
    <source>
        <dbReference type="Proteomes" id="UP000245697"/>
    </source>
</evidence>
<evidence type="ECO:0000256" key="1">
    <source>
        <dbReference type="SAM" id="Phobius"/>
    </source>
</evidence>
<feature type="transmembrane region" description="Helical" evidence="1">
    <location>
        <begin position="101"/>
        <end position="123"/>
    </location>
</feature>
<name>A0A316FMP6_9ACTN</name>
<keyword evidence="3" id="KW-1185">Reference proteome</keyword>
<dbReference type="EMBL" id="QGGR01000004">
    <property type="protein sequence ID" value="PWK49455.1"/>
    <property type="molecule type" value="Genomic_DNA"/>
</dbReference>
<reference evidence="2 3" key="1">
    <citation type="submission" date="2018-05" db="EMBL/GenBank/DDBJ databases">
        <title>Genomic Encyclopedia of Archaeal and Bacterial Type Strains, Phase II (KMG-II): from individual species to whole genera.</title>
        <authorList>
            <person name="Goeker M."/>
        </authorList>
    </citation>
    <scope>NUCLEOTIDE SEQUENCE [LARGE SCALE GENOMIC DNA]</scope>
    <source>
        <strain evidence="2 3">DSM 45184</strain>
    </source>
</reference>
<feature type="transmembrane region" description="Helical" evidence="1">
    <location>
        <begin position="31"/>
        <end position="51"/>
    </location>
</feature>
<evidence type="ECO:0000313" key="2">
    <source>
        <dbReference type="EMBL" id="PWK49455.1"/>
    </source>
</evidence>
<proteinExistence type="predicted"/>
<sequence>MNQADVEARKAEERGMRPALFPTMSPVGRNALIYSVAAFCTWLVACGLFILAPSDGASAGTLLWSMCGLPAIAYFAAYIVISVFGRPRAQSLGDVEHSARLGGLICFGGSFLAWILVLAVTALI</sequence>
<dbReference type="Proteomes" id="UP000245697">
    <property type="component" value="Unassembled WGS sequence"/>
</dbReference>
<gene>
    <name evidence="2" type="ORF">BC793_104128</name>
</gene>
<keyword evidence="1" id="KW-0472">Membrane</keyword>
<keyword evidence="1" id="KW-1133">Transmembrane helix</keyword>
<organism evidence="2 3">
    <name type="scientific">Actinoplanes xinjiangensis</name>
    <dbReference type="NCBI Taxonomy" id="512350"/>
    <lineage>
        <taxon>Bacteria</taxon>
        <taxon>Bacillati</taxon>
        <taxon>Actinomycetota</taxon>
        <taxon>Actinomycetes</taxon>
        <taxon>Micromonosporales</taxon>
        <taxon>Micromonosporaceae</taxon>
        <taxon>Actinoplanes</taxon>
    </lineage>
</organism>
<accession>A0A316FMP6</accession>
<keyword evidence="1" id="KW-0812">Transmembrane</keyword>